<feature type="chain" id="PRO_5012688143" description="DUF2147 domain-containing protein" evidence="1">
    <location>
        <begin position="23"/>
        <end position="133"/>
    </location>
</feature>
<feature type="signal peptide" evidence="1">
    <location>
        <begin position="1"/>
        <end position="22"/>
    </location>
</feature>
<accession>A0A1X4NMA5</accession>
<gene>
    <name evidence="2" type="ORF">MGEO_07690</name>
</gene>
<comment type="caution">
    <text evidence="2">The sequence shown here is derived from an EMBL/GenBank/DDBJ whole genome shotgun (WGS) entry which is preliminary data.</text>
</comment>
<keyword evidence="1" id="KW-0732">Signal</keyword>
<proteinExistence type="predicted"/>
<evidence type="ECO:0008006" key="4">
    <source>
        <dbReference type="Google" id="ProtNLM"/>
    </source>
</evidence>
<dbReference type="Proteomes" id="UP000193926">
    <property type="component" value="Unassembled WGS sequence"/>
</dbReference>
<evidence type="ECO:0000313" key="2">
    <source>
        <dbReference type="EMBL" id="OSQ51352.1"/>
    </source>
</evidence>
<name>A0A1X4NMA5_9RHOB</name>
<dbReference type="EMBL" id="JFKC01000005">
    <property type="protein sequence ID" value="OSQ51352.1"/>
    <property type="molecule type" value="Genomic_DNA"/>
</dbReference>
<sequence>MRCSKFYLILPLSLMGAGPAFAGDADETWNCRNTEFEISCSDGVCTASPDHTPMDIRVNQKDISWCAYSGCWTGLASATLNAGPVVSFFGTALENEADPTSKVDVAITIDTQSGTANVMVVGMFATPATCQVH</sequence>
<evidence type="ECO:0000313" key="3">
    <source>
        <dbReference type="Proteomes" id="UP000193926"/>
    </source>
</evidence>
<protein>
    <recommendedName>
        <fullName evidence="4">DUF2147 domain-containing protein</fullName>
    </recommendedName>
</protein>
<evidence type="ECO:0000256" key="1">
    <source>
        <dbReference type="SAM" id="SignalP"/>
    </source>
</evidence>
<organism evidence="2 3">
    <name type="scientific">Marivita geojedonensis</name>
    <dbReference type="NCBI Taxonomy" id="1123756"/>
    <lineage>
        <taxon>Bacteria</taxon>
        <taxon>Pseudomonadati</taxon>
        <taxon>Pseudomonadota</taxon>
        <taxon>Alphaproteobacteria</taxon>
        <taxon>Rhodobacterales</taxon>
        <taxon>Roseobacteraceae</taxon>
        <taxon>Marivita</taxon>
    </lineage>
</organism>
<dbReference type="AlphaFoldDB" id="A0A1X4NMA5"/>
<reference evidence="2 3" key="1">
    <citation type="submission" date="2014-03" db="EMBL/GenBank/DDBJ databases">
        <title>The draft genome sequence of Marivita geojedonensis KCTC 23882.</title>
        <authorList>
            <person name="Lai Q."/>
            <person name="Shao Z."/>
        </authorList>
    </citation>
    <scope>NUCLEOTIDE SEQUENCE [LARGE SCALE GENOMIC DNA]</scope>
    <source>
        <strain evidence="2 3">DPG-138</strain>
    </source>
</reference>
<keyword evidence="3" id="KW-1185">Reference proteome</keyword>